<reference evidence="2 3" key="1">
    <citation type="submission" date="2020-08" db="EMBL/GenBank/DDBJ databases">
        <title>Genomic Encyclopedia of Type Strains, Phase IV (KMG-IV): sequencing the most valuable type-strain genomes for metagenomic binning, comparative biology and taxonomic classification.</title>
        <authorList>
            <person name="Goeker M."/>
        </authorList>
    </citation>
    <scope>NUCLEOTIDE SEQUENCE [LARGE SCALE GENOMIC DNA]</scope>
    <source>
        <strain evidence="2 3">DSM 103733</strain>
    </source>
</reference>
<keyword evidence="3" id="KW-1185">Reference proteome</keyword>
<keyword evidence="1" id="KW-1133">Transmembrane helix</keyword>
<sequence length="113" mass="12257">MPLLMEKEPEKQPHREIHLTATAGSLSDPNDDGTRQLLRAGAWILLVGIAAAILTKTVFGGIGTQGPHTNSGWLSLLVAMGCLPFGFLLFLLGFAKWLRNLSIQRRAGRLPKA</sequence>
<dbReference type="EMBL" id="JACHEK010000003">
    <property type="protein sequence ID" value="MBB6143555.1"/>
    <property type="molecule type" value="Genomic_DNA"/>
</dbReference>
<dbReference type="AlphaFoldDB" id="A0A841JSV2"/>
<feature type="transmembrane region" description="Helical" evidence="1">
    <location>
        <begin position="42"/>
        <end position="62"/>
    </location>
</feature>
<gene>
    <name evidence="2" type="ORF">HNQ77_001504</name>
</gene>
<proteinExistence type="predicted"/>
<protein>
    <submittedName>
        <fullName evidence="2">Uncharacterized protein</fullName>
    </submittedName>
</protein>
<dbReference type="Proteomes" id="UP000538666">
    <property type="component" value="Unassembled WGS sequence"/>
</dbReference>
<evidence type="ECO:0000313" key="2">
    <source>
        <dbReference type="EMBL" id="MBB6143555.1"/>
    </source>
</evidence>
<evidence type="ECO:0000256" key="1">
    <source>
        <dbReference type="SAM" id="Phobius"/>
    </source>
</evidence>
<accession>A0A841JSV2</accession>
<evidence type="ECO:0000313" key="3">
    <source>
        <dbReference type="Proteomes" id="UP000538666"/>
    </source>
</evidence>
<keyword evidence="1" id="KW-0472">Membrane</keyword>
<feature type="transmembrane region" description="Helical" evidence="1">
    <location>
        <begin position="74"/>
        <end position="95"/>
    </location>
</feature>
<organism evidence="2 3">
    <name type="scientific">Silvibacterium bohemicum</name>
    <dbReference type="NCBI Taxonomy" id="1577686"/>
    <lineage>
        <taxon>Bacteria</taxon>
        <taxon>Pseudomonadati</taxon>
        <taxon>Acidobacteriota</taxon>
        <taxon>Terriglobia</taxon>
        <taxon>Terriglobales</taxon>
        <taxon>Acidobacteriaceae</taxon>
        <taxon>Silvibacterium</taxon>
    </lineage>
</organism>
<keyword evidence="1" id="KW-0812">Transmembrane</keyword>
<comment type="caution">
    <text evidence="2">The sequence shown here is derived from an EMBL/GenBank/DDBJ whole genome shotgun (WGS) entry which is preliminary data.</text>
</comment>
<name>A0A841JSV2_9BACT</name>
<dbReference type="RefSeq" id="WP_231581195.1">
    <property type="nucleotide sequence ID" value="NZ_JACHEK010000003.1"/>
</dbReference>